<dbReference type="GO" id="GO:0032222">
    <property type="term" value="P:regulation of synaptic transmission, cholinergic"/>
    <property type="evidence" value="ECO:0007669"/>
    <property type="project" value="InterPro"/>
</dbReference>
<reference evidence="10 11" key="1">
    <citation type="journal article" date="2024" name="Insects">
        <title>An Improved Chromosome-Level Genome Assembly of the Firefly Pyrocoelia pectoralis.</title>
        <authorList>
            <person name="Fu X."/>
            <person name="Meyer-Rochow V.B."/>
            <person name="Ballantyne L."/>
            <person name="Zhu X."/>
        </authorList>
    </citation>
    <scope>NUCLEOTIDE SEQUENCE [LARGE SCALE GENOMIC DNA]</scope>
    <source>
        <strain evidence="10">XCY_ONT2</strain>
    </source>
</reference>
<dbReference type="GO" id="GO:0030431">
    <property type="term" value="P:sleep"/>
    <property type="evidence" value="ECO:0007669"/>
    <property type="project" value="InterPro"/>
</dbReference>
<dbReference type="Gene3D" id="2.10.60.10">
    <property type="entry name" value="CD59"/>
    <property type="match status" value="1"/>
</dbReference>
<dbReference type="AlphaFoldDB" id="A0AAN7ZJZ8"/>
<evidence type="ECO:0008006" key="12">
    <source>
        <dbReference type="Google" id="ProtNLM"/>
    </source>
</evidence>
<evidence type="ECO:0000256" key="8">
    <source>
        <dbReference type="ARBA" id="ARBA00023288"/>
    </source>
</evidence>
<keyword evidence="6" id="KW-0472">Membrane</keyword>
<feature type="signal peptide" evidence="9">
    <location>
        <begin position="1"/>
        <end position="23"/>
    </location>
</feature>
<dbReference type="PANTHER" id="PTHR33562:SF2">
    <property type="entry name" value="PROTEIN QUIVER"/>
    <property type="match status" value="1"/>
</dbReference>
<evidence type="ECO:0000256" key="4">
    <source>
        <dbReference type="ARBA" id="ARBA00022729"/>
    </source>
</evidence>
<evidence type="ECO:0000256" key="6">
    <source>
        <dbReference type="ARBA" id="ARBA00023136"/>
    </source>
</evidence>
<dbReference type="Proteomes" id="UP001329430">
    <property type="component" value="Chromosome 7"/>
</dbReference>
<feature type="chain" id="PRO_5042925447" description="Protein sleepless" evidence="9">
    <location>
        <begin position="24"/>
        <end position="120"/>
    </location>
</feature>
<sequence>MYSNRTCLFLLVLLISYIKNGSSLECYTCASPDNSMCGSDFSTSKVAALACKGNENVCIKGSTTVLGVTVITRTCGTQDSCQLFDKCYVCHSDRCNSSNNVKFQFMLLPLVGLVFIKSYF</sequence>
<dbReference type="InterPro" id="IPR031424">
    <property type="entry name" value="QVR-like"/>
</dbReference>
<dbReference type="InterPro" id="IPR045860">
    <property type="entry name" value="Snake_toxin-like_sf"/>
</dbReference>
<evidence type="ECO:0000313" key="11">
    <source>
        <dbReference type="Proteomes" id="UP001329430"/>
    </source>
</evidence>
<evidence type="ECO:0000256" key="9">
    <source>
        <dbReference type="SAM" id="SignalP"/>
    </source>
</evidence>
<comment type="subcellular location">
    <subcellularLocation>
        <location evidence="1">Membrane</location>
        <topology evidence="1">Lipid-anchor</topology>
        <topology evidence="1">GPI-anchor</topology>
    </subcellularLocation>
</comment>
<keyword evidence="7" id="KW-0325">Glycoprotein</keyword>
<dbReference type="SUPFAM" id="SSF57302">
    <property type="entry name" value="Snake toxin-like"/>
    <property type="match status" value="1"/>
</dbReference>
<evidence type="ECO:0000256" key="2">
    <source>
        <dbReference type="ARBA" id="ARBA00022622"/>
    </source>
</evidence>
<dbReference type="GO" id="GO:0098552">
    <property type="term" value="C:side of membrane"/>
    <property type="evidence" value="ECO:0007669"/>
    <property type="project" value="UniProtKB-KW"/>
</dbReference>
<evidence type="ECO:0000313" key="10">
    <source>
        <dbReference type="EMBL" id="KAK5641931.1"/>
    </source>
</evidence>
<dbReference type="PANTHER" id="PTHR33562">
    <property type="entry name" value="ATILLA, ISOFORM B-RELATED-RELATED"/>
    <property type="match status" value="1"/>
</dbReference>
<protein>
    <recommendedName>
        <fullName evidence="12">Protein sleepless</fullName>
    </recommendedName>
</protein>
<accession>A0AAN7ZJZ8</accession>
<evidence type="ECO:0000256" key="5">
    <source>
        <dbReference type="ARBA" id="ARBA00022989"/>
    </source>
</evidence>
<dbReference type="InterPro" id="IPR050975">
    <property type="entry name" value="Sleep_regulator"/>
</dbReference>
<evidence type="ECO:0000256" key="7">
    <source>
        <dbReference type="ARBA" id="ARBA00023180"/>
    </source>
</evidence>
<keyword evidence="11" id="KW-1185">Reference proteome</keyword>
<evidence type="ECO:0000256" key="3">
    <source>
        <dbReference type="ARBA" id="ARBA00022692"/>
    </source>
</evidence>
<keyword evidence="4 9" id="KW-0732">Signal</keyword>
<keyword evidence="8" id="KW-0449">Lipoprotein</keyword>
<keyword evidence="2" id="KW-0336">GPI-anchor</keyword>
<dbReference type="EMBL" id="JAVRBK010000007">
    <property type="protein sequence ID" value="KAK5641931.1"/>
    <property type="molecule type" value="Genomic_DNA"/>
</dbReference>
<proteinExistence type="predicted"/>
<name>A0AAN7ZJZ8_9COLE</name>
<keyword evidence="5" id="KW-1133">Transmembrane helix</keyword>
<organism evidence="10 11">
    <name type="scientific">Pyrocoelia pectoralis</name>
    <dbReference type="NCBI Taxonomy" id="417401"/>
    <lineage>
        <taxon>Eukaryota</taxon>
        <taxon>Metazoa</taxon>
        <taxon>Ecdysozoa</taxon>
        <taxon>Arthropoda</taxon>
        <taxon>Hexapoda</taxon>
        <taxon>Insecta</taxon>
        <taxon>Pterygota</taxon>
        <taxon>Neoptera</taxon>
        <taxon>Endopterygota</taxon>
        <taxon>Coleoptera</taxon>
        <taxon>Polyphaga</taxon>
        <taxon>Elateriformia</taxon>
        <taxon>Elateroidea</taxon>
        <taxon>Lampyridae</taxon>
        <taxon>Lampyrinae</taxon>
        <taxon>Pyrocoelia</taxon>
    </lineage>
</organism>
<dbReference type="Pfam" id="PF17064">
    <property type="entry name" value="QVR"/>
    <property type="match status" value="1"/>
</dbReference>
<gene>
    <name evidence="10" type="ORF">RI129_010478</name>
</gene>
<comment type="caution">
    <text evidence="10">The sequence shown here is derived from an EMBL/GenBank/DDBJ whole genome shotgun (WGS) entry which is preliminary data.</text>
</comment>
<evidence type="ECO:0000256" key="1">
    <source>
        <dbReference type="ARBA" id="ARBA00004589"/>
    </source>
</evidence>
<keyword evidence="3" id="KW-0812">Transmembrane</keyword>